<dbReference type="InterPro" id="IPR051044">
    <property type="entry name" value="MAG_DAG_Lipase"/>
</dbReference>
<dbReference type="Gene3D" id="3.40.50.1820">
    <property type="entry name" value="alpha/beta hydrolase"/>
    <property type="match status" value="1"/>
</dbReference>
<reference evidence="2 3" key="1">
    <citation type="submission" date="2018-08" db="EMBL/GenBank/DDBJ databases">
        <title>Genomic Encyclopedia of Type Strains, Phase IV (KMG-IV): sequencing the most valuable type-strain genomes for metagenomic binning, comparative biology and taxonomic classification.</title>
        <authorList>
            <person name="Goeker M."/>
        </authorList>
    </citation>
    <scope>NUCLEOTIDE SEQUENCE [LARGE SCALE GENOMIC DNA]</scope>
    <source>
        <strain evidence="2 3">DSM 25527</strain>
    </source>
</reference>
<dbReference type="EMBL" id="QXDC01000004">
    <property type="protein sequence ID" value="RIA37583.1"/>
    <property type="molecule type" value="Genomic_DNA"/>
</dbReference>
<accession>A0A397NPK1</accession>
<dbReference type="OrthoDB" id="9788260at2"/>
<dbReference type="SUPFAM" id="SSF53474">
    <property type="entry name" value="alpha/beta-Hydrolases"/>
    <property type="match status" value="1"/>
</dbReference>
<name>A0A397NPK1_9SPHN</name>
<feature type="domain" description="Serine aminopeptidase S33" evidence="1">
    <location>
        <begin position="39"/>
        <end position="294"/>
    </location>
</feature>
<comment type="caution">
    <text evidence="2">The sequence shown here is derived from an EMBL/GenBank/DDBJ whole genome shotgun (WGS) entry which is preliminary data.</text>
</comment>
<dbReference type="InterPro" id="IPR029058">
    <property type="entry name" value="AB_hydrolase_fold"/>
</dbReference>
<dbReference type="AlphaFoldDB" id="A0A397NPK1"/>
<sequence>MLVPVDFRRRLPDGAIVDHWTAADGWPLRRFDWPADSPTPRGSILFQGGRGDIFEKYLETFVHWHNRGWSITSFDWRGQGGSGRLSADPHVGHVADFATFIADFRDFWQGWTAAAAGPRVLMGHSMGGHLVLRALAEGAAHPDAAVLVAPMLGLGSPLGARGGGWLARIMARIGDPARAAWKTNERPISPSPRQVLLTHDEDRYDDEMWWKAQQPDLVTGPPSWQWLAQAFGSTTALAADPRLARLDIPLLMLVADADKLVDPRVARRVAARLPDCAIMGFGAESAHEILREADPVRDRAIAAIDAFLDDRAPA</sequence>
<protein>
    <submittedName>
        <fullName evidence="2">Lysophospholipase</fullName>
    </submittedName>
</protein>
<keyword evidence="3" id="KW-1185">Reference proteome</keyword>
<dbReference type="Pfam" id="PF12146">
    <property type="entry name" value="Hydrolase_4"/>
    <property type="match status" value="1"/>
</dbReference>
<dbReference type="InterPro" id="IPR022742">
    <property type="entry name" value="Hydrolase_4"/>
</dbReference>
<dbReference type="PANTHER" id="PTHR11614">
    <property type="entry name" value="PHOSPHOLIPASE-RELATED"/>
    <property type="match status" value="1"/>
</dbReference>
<dbReference type="Proteomes" id="UP000266568">
    <property type="component" value="Unassembled WGS sequence"/>
</dbReference>
<dbReference type="RefSeq" id="WP_119036876.1">
    <property type="nucleotide sequence ID" value="NZ_QXDC01000004.1"/>
</dbReference>
<gene>
    <name evidence="2" type="ORF">DFR49_3470</name>
</gene>
<evidence type="ECO:0000313" key="2">
    <source>
        <dbReference type="EMBL" id="RIA37583.1"/>
    </source>
</evidence>
<evidence type="ECO:0000313" key="3">
    <source>
        <dbReference type="Proteomes" id="UP000266568"/>
    </source>
</evidence>
<evidence type="ECO:0000259" key="1">
    <source>
        <dbReference type="Pfam" id="PF12146"/>
    </source>
</evidence>
<proteinExistence type="predicted"/>
<organism evidence="2 3">
    <name type="scientific">Hephaestia caeni</name>
    <dbReference type="NCBI Taxonomy" id="645617"/>
    <lineage>
        <taxon>Bacteria</taxon>
        <taxon>Pseudomonadati</taxon>
        <taxon>Pseudomonadota</taxon>
        <taxon>Alphaproteobacteria</taxon>
        <taxon>Sphingomonadales</taxon>
        <taxon>Sphingomonadaceae</taxon>
        <taxon>Hephaestia</taxon>
    </lineage>
</organism>